<keyword evidence="9" id="KW-0106">Calcium</keyword>
<sequence length="350" mass="37048">MILRRTPMHDLLNVLLILLLSTTNFIDAGAQQKSVLIEDVKTLTLHKGQKTQARRTSPIPQLKCTGGSARCAFEPDTVQCYNQGSDGVDIQWECKAEMPTKYKFGRLSVSCEGYGYPDDPYILAGSCGLEYHLDATEKDFHGSQKSSNQYIRQTADSKPYSFLFKVAVIGLILFAFRAYMSSGRTVGGQRPMSSGPGTGGGGGGGGGFFGGMFPGGGSGGNGGWMGGLGGLGNQFGNFFRGQGNHGQPPPPGFRSDYTDYGSGANCNTNRQGGSSGGGFWTGATLGAVGGYLFGNRNRAREPYASRSFYSSDMGSDTGSFFSSSRQRSTQSPSSSSSTHTSSGYSGTTRR</sequence>
<evidence type="ECO:0000256" key="8">
    <source>
        <dbReference type="ARBA" id="ARBA00022824"/>
    </source>
</evidence>
<evidence type="ECO:0000256" key="12">
    <source>
        <dbReference type="ARBA" id="ARBA00023136"/>
    </source>
</evidence>
<keyword evidence="4" id="KW-0813">Transport</keyword>
<organism evidence="18 21">
    <name type="scientific">Didymodactylos carnosus</name>
    <dbReference type="NCBI Taxonomy" id="1234261"/>
    <lineage>
        <taxon>Eukaryota</taxon>
        <taxon>Metazoa</taxon>
        <taxon>Spiralia</taxon>
        <taxon>Gnathifera</taxon>
        <taxon>Rotifera</taxon>
        <taxon>Eurotatoria</taxon>
        <taxon>Bdelloidea</taxon>
        <taxon>Philodinida</taxon>
        <taxon>Philodinidae</taxon>
        <taxon>Didymodactylos</taxon>
    </lineage>
</organism>
<keyword evidence="7 16" id="KW-0732">Signal</keyword>
<evidence type="ECO:0000256" key="3">
    <source>
        <dbReference type="ARBA" id="ARBA00016584"/>
    </source>
</evidence>
<feature type="region of interest" description="Disordered" evidence="14">
    <location>
        <begin position="238"/>
        <end position="260"/>
    </location>
</feature>
<feature type="region of interest" description="Disordered" evidence="14">
    <location>
        <begin position="307"/>
        <end position="350"/>
    </location>
</feature>
<dbReference type="Proteomes" id="UP000681722">
    <property type="component" value="Unassembled WGS sequence"/>
</dbReference>
<evidence type="ECO:0000256" key="14">
    <source>
        <dbReference type="SAM" id="MobiDB-lite"/>
    </source>
</evidence>
<dbReference type="EMBL" id="CAJOBA010000238">
    <property type="protein sequence ID" value="CAF3516152.1"/>
    <property type="molecule type" value="Genomic_DNA"/>
</dbReference>
<evidence type="ECO:0000256" key="7">
    <source>
        <dbReference type="ARBA" id="ARBA00022729"/>
    </source>
</evidence>
<evidence type="ECO:0000256" key="6">
    <source>
        <dbReference type="ARBA" id="ARBA00022692"/>
    </source>
</evidence>
<protein>
    <recommendedName>
        <fullName evidence="3">Store-operated calcium entry-associated regulatory factor</fullName>
    </recommendedName>
    <alternativeName>
        <fullName evidence="13">Transmembrane protein 66</fullName>
    </alternativeName>
</protein>
<evidence type="ECO:0000256" key="15">
    <source>
        <dbReference type="SAM" id="Phobius"/>
    </source>
</evidence>
<feature type="compositionally biased region" description="Gly residues" evidence="14">
    <location>
        <begin position="196"/>
        <end position="206"/>
    </location>
</feature>
<evidence type="ECO:0000256" key="10">
    <source>
        <dbReference type="ARBA" id="ARBA00022989"/>
    </source>
</evidence>
<dbReference type="GO" id="GO:0005789">
    <property type="term" value="C:endoplasmic reticulum membrane"/>
    <property type="evidence" value="ECO:0007669"/>
    <property type="project" value="UniProtKB-SubCell"/>
</dbReference>
<dbReference type="PANTHER" id="PTHR15929:SF0">
    <property type="entry name" value="STORE-OPERATED CALCIUM ENTRY-ASSOCIATED REGULATORY FACTOR"/>
    <property type="match status" value="1"/>
</dbReference>
<dbReference type="EMBL" id="CAJNOQ010000384">
    <property type="protein sequence ID" value="CAF0794965.1"/>
    <property type="molecule type" value="Genomic_DNA"/>
</dbReference>
<gene>
    <name evidence="18" type="ORF">GPM918_LOCUS3201</name>
    <name evidence="17" type="ORF">OVA965_LOCUS1321</name>
    <name evidence="20" type="ORF">SRO942_LOCUS3201</name>
    <name evidence="19" type="ORF">TMI583_LOCUS1322</name>
</gene>
<proteinExistence type="inferred from homology"/>
<dbReference type="EMBL" id="CAJOBC010000384">
    <property type="protein sequence ID" value="CAF3579449.1"/>
    <property type="molecule type" value="Genomic_DNA"/>
</dbReference>
<keyword evidence="6 15" id="KW-0812">Transmembrane</keyword>
<comment type="caution">
    <text evidence="18">The sequence shown here is derived from an EMBL/GenBank/DDBJ whole genome shotgun (WGS) entry which is preliminary data.</text>
</comment>
<evidence type="ECO:0000256" key="2">
    <source>
        <dbReference type="ARBA" id="ARBA00006833"/>
    </source>
</evidence>
<feature type="region of interest" description="Disordered" evidence="14">
    <location>
        <begin position="186"/>
        <end position="206"/>
    </location>
</feature>
<dbReference type="GO" id="GO:0006816">
    <property type="term" value="P:calcium ion transport"/>
    <property type="evidence" value="ECO:0007669"/>
    <property type="project" value="UniProtKB-KW"/>
</dbReference>
<keyword evidence="8" id="KW-0256">Endoplasmic reticulum</keyword>
<dbReference type="InterPro" id="IPR009567">
    <property type="entry name" value="SARAF"/>
</dbReference>
<dbReference type="Proteomes" id="UP000663829">
    <property type="component" value="Unassembled WGS sequence"/>
</dbReference>
<feature type="compositionally biased region" description="Low complexity" evidence="14">
    <location>
        <begin position="317"/>
        <end position="350"/>
    </location>
</feature>
<dbReference type="GO" id="GO:2001256">
    <property type="term" value="P:regulation of store-operated calcium entry"/>
    <property type="evidence" value="ECO:0007669"/>
    <property type="project" value="InterPro"/>
</dbReference>
<dbReference type="Pfam" id="PF06682">
    <property type="entry name" value="SARAF"/>
    <property type="match status" value="1"/>
</dbReference>
<keyword evidence="5" id="KW-0109">Calcium transport</keyword>
<evidence type="ECO:0000256" key="16">
    <source>
        <dbReference type="SAM" id="SignalP"/>
    </source>
</evidence>
<reference evidence="18" key="1">
    <citation type="submission" date="2021-02" db="EMBL/GenBank/DDBJ databases">
        <authorList>
            <person name="Nowell W R."/>
        </authorList>
    </citation>
    <scope>NUCLEOTIDE SEQUENCE</scope>
</reference>
<dbReference type="OrthoDB" id="20303at2759"/>
<evidence type="ECO:0000256" key="13">
    <source>
        <dbReference type="ARBA" id="ARBA00031116"/>
    </source>
</evidence>
<evidence type="ECO:0000313" key="20">
    <source>
        <dbReference type="EMBL" id="CAF3579449.1"/>
    </source>
</evidence>
<dbReference type="PANTHER" id="PTHR15929">
    <property type="entry name" value="STORE-OPERATED CALCIUM ENTRY-ASSOCIATED REGULATORY FACTOR"/>
    <property type="match status" value="1"/>
</dbReference>
<evidence type="ECO:0000313" key="21">
    <source>
        <dbReference type="Proteomes" id="UP000663829"/>
    </source>
</evidence>
<evidence type="ECO:0000256" key="9">
    <source>
        <dbReference type="ARBA" id="ARBA00022837"/>
    </source>
</evidence>
<evidence type="ECO:0000256" key="11">
    <source>
        <dbReference type="ARBA" id="ARBA00023065"/>
    </source>
</evidence>
<accession>A0A813S4X1</accession>
<dbReference type="Proteomes" id="UP000677228">
    <property type="component" value="Unassembled WGS sequence"/>
</dbReference>
<dbReference type="Proteomes" id="UP000682733">
    <property type="component" value="Unassembled WGS sequence"/>
</dbReference>
<keyword evidence="10 15" id="KW-1133">Transmembrane helix</keyword>
<name>A0A813S4X1_9BILA</name>
<feature type="transmembrane region" description="Helical" evidence="15">
    <location>
        <begin position="162"/>
        <end position="180"/>
    </location>
</feature>
<feature type="compositionally biased region" description="Polar residues" evidence="14">
    <location>
        <begin position="307"/>
        <end position="316"/>
    </location>
</feature>
<keyword evidence="12 15" id="KW-0472">Membrane</keyword>
<evidence type="ECO:0000313" key="19">
    <source>
        <dbReference type="EMBL" id="CAF3516152.1"/>
    </source>
</evidence>
<comment type="similarity">
    <text evidence="2">Belongs to the SARAF family.</text>
</comment>
<keyword evidence="11" id="KW-0406">Ion transport</keyword>
<evidence type="ECO:0000256" key="1">
    <source>
        <dbReference type="ARBA" id="ARBA00004115"/>
    </source>
</evidence>
<evidence type="ECO:0000313" key="18">
    <source>
        <dbReference type="EMBL" id="CAF0794965.1"/>
    </source>
</evidence>
<dbReference type="EMBL" id="CAJNOK010000238">
    <property type="protein sequence ID" value="CAF0739017.1"/>
    <property type="molecule type" value="Genomic_DNA"/>
</dbReference>
<feature type="signal peptide" evidence="16">
    <location>
        <begin position="1"/>
        <end position="28"/>
    </location>
</feature>
<keyword evidence="21" id="KW-1185">Reference proteome</keyword>
<evidence type="ECO:0000256" key="5">
    <source>
        <dbReference type="ARBA" id="ARBA00022568"/>
    </source>
</evidence>
<comment type="subcellular location">
    <subcellularLocation>
        <location evidence="1">Endoplasmic reticulum membrane</location>
        <topology evidence="1">Single-pass type I membrane protein</topology>
    </subcellularLocation>
</comment>
<evidence type="ECO:0000313" key="17">
    <source>
        <dbReference type="EMBL" id="CAF0739017.1"/>
    </source>
</evidence>
<evidence type="ECO:0000256" key="4">
    <source>
        <dbReference type="ARBA" id="ARBA00022448"/>
    </source>
</evidence>
<dbReference type="AlphaFoldDB" id="A0A813S4X1"/>
<feature type="chain" id="PRO_5044131812" description="Store-operated calcium entry-associated regulatory factor" evidence="16">
    <location>
        <begin position="29"/>
        <end position="350"/>
    </location>
</feature>